<keyword evidence="1" id="KW-0456">Lyase</keyword>
<evidence type="ECO:0000259" key="2">
    <source>
        <dbReference type="Pfam" id="PF01989"/>
    </source>
</evidence>
<dbReference type="AlphaFoldDB" id="W6NB77"/>
<evidence type="ECO:0000313" key="4">
    <source>
        <dbReference type="Proteomes" id="UP000019482"/>
    </source>
</evidence>
<dbReference type="GO" id="GO:0016829">
    <property type="term" value="F:lyase activity"/>
    <property type="evidence" value="ECO:0007669"/>
    <property type="project" value="UniProtKB-KW"/>
</dbReference>
<name>W6NB77_CLOTY</name>
<sequence length="145" mass="15550">MSKTFKGRVVLGGNISGESIVTHQGFNILASYLGGLSTGNAICSDQNNKDLYKKDLKGKIICLPKTIGSTTGGMILQNVTKQGIGPSAMLFSEHIDSLAAAGIILCDVWNNTRIIAIDQLGDEFLKYAKDGQKIYIKDDGNIIID</sequence>
<dbReference type="SUPFAM" id="SSF52016">
    <property type="entry name" value="LeuD/IlvD-like"/>
    <property type="match status" value="1"/>
</dbReference>
<organism evidence="3 4">
    <name type="scientific">Clostridium tyrobutyricum DIVETGP</name>
    <dbReference type="NCBI Taxonomy" id="1408889"/>
    <lineage>
        <taxon>Bacteria</taxon>
        <taxon>Bacillati</taxon>
        <taxon>Bacillota</taxon>
        <taxon>Clostridia</taxon>
        <taxon>Eubacteriales</taxon>
        <taxon>Clostridiaceae</taxon>
        <taxon>Clostridium</taxon>
    </lineage>
</organism>
<evidence type="ECO:0000256" key="1">
    <source>
        <dbReference type="ARBA" id="ARBA00023239"/>
    </source>
</evidence>
<protein>
    <recommendedName>
        <fullName evidence="2">Phosphomevalonate dehydratase small subunit-like domain-containing protein</fullName>
    </recommendedName>
</protein>
<dbReference type="Gene3D" id="3.50.30.10">
    <property type="entry name" value="Phosphohistidine domain"/>
    <property type="match status" value="1"/>
</dbReference>
<gene>
    <name evidence="3" type="ORF">CTDIVETGP_2859</name>
</gene>
<accession>W6NB77</accession>
<keyword evidence="4" id="KW-1185">Reference proteome</keyword>
<reference evidence="3 4" key="1">
    <citation type="journal article" date="2015" name="Genome Announc.">
        <title>Draft Genome Sequence of Clostridium tyrobutyricum Strain DIVETGP, Isolated from Cow's Milk for Grana Padano Production.</title>
        <authorList>
            <person name="Soggiu A."/>
            <person name="Piras C."/>
            <person name="Gaiarsa S."/>
            <person name="Sassera D."/>
            <person name="Roncada P."/>
            <person name="Bendixen E."/>
            <person name="Brasca M."/>
            <person name="Bonizzi L."/>
        </authorList>
    </citation>
    <scope>NUCLEOTIDE SEQUENCE [LARGE SCALE GENOMIC DNA]</scope>
    <source>
        <strain evidence="3 4">DIVETGP</strain>
    </source>
</reference>
<dbReference type="OrthoDB" id="9815264at2"/>
<proteinExistence type="predicted"/>
<evidence type="ECO:0000313" key="3">
    <source>
        <dbReference type="EMBL" id="CDL92789.1"/>
    </source>
</evidence>
<dbReference type="Proteomes" id="UP000019482">
    <property type="component" value="Unassembled WGS sequence"/>
</dbReference>
<dbReference type="InterPro" id="IPR002840">
    <property type="entry name" value="PMDh-S-like_dom"/>
</dbReference>
<feature type="domain" description="Phosphomevalonate dehydratase small subunit-like" evidence="2">
    <location>
        <begin position="32"/>
        <end position="108"/>
    </location>
</feature>
<dbReference type="EMBL" id="CBXI010000044">
    <property type="protein sequence ID" value="CDL92789.1"/>
    <property type="molecule type" value="Genomic_DNA"/>
</dbReference>
<dbReference type="Pfam" id="PF01989">
    <property type="entry name" value="AcnX_swivel_put"/>
    <property type="match status" value="1"/>
</dbReference>
<comment type="caution">
    <text evidence="3">The sequence shown here is derived from an EMBL/GenBank/DDBJ whole genome shotgun (WGS) entry which is preliminary data.</text>
</comment>